<dbReference type="EMBL" id="MLKD01000024">
    <property type="protein sequence ID" value="OQE16431.1"/>
    <property type="molecule type" value="Genomic_DNA"/>
</dbReference>
<evidence type="ECO:0000313" key="1">
    <source>
        <dbReference type="EMBL" id="OQE16431.1"/>
    </source>
</evidence>
<dbReference type="OrthoDB" id="10514690at2759"/>
<comment type="caution">
    <text evidence="1">The sequence shown here is derived from an EMBL/GenBank/DDBJ whole genome shotgun (WGS) entry which is preliminary data.</text>
</comment>
<dbReference type="Proteomes" id="UP000191285">
    <property type="component" value="Unassembled WGS sequence"/>
</dbReference>
<protein>
    <submittedName>
        <fullName evidence="1">Uncharacterized protein</fullName>
    </submittedName>
</protein>
<evidence type="ECO:0000313" key="2">
    <source>
        <dbReference type="Proteomes" id="UP000191285"/>
    </source>
</evidence>
<proteinExistence type="predicted"/>
<dbReference type="AlphaFoldDB" id="A0A1V6SQV0"/>
<gene>
    <name evidence="1" type="ORF">PENSTE_c024G04817</name>
</gene>
<keyword evidence="2" id="KW-1185">Reference proteome</keyword>
<organism evidence="1 2">
    <name type="scientific">Penicillium steckii</name>
    <dbReference type="NCBI Taxonomy" id="303698"/>
    <lineage>
        <taxon>Eukaryota</taxon>
        <taxon>Fungi</taxon>
        <taxon>Dikarya</taxon>
        <taxon>Ascomycota</taxon>
        <taxon>Pezizomycotina</taxon>
        <taxon>Eurotiomycetes</taxon>
        <taxon>Eurotiomycetidae</taxon>
        <taxon>Eurotiales</taxon>
        <taxon>Aspergillaceae</taxon>
        <taxon>Penicillium</taxon>
    </lineage>
</organism>
<sequence length="149" mass="17084">MPILDRTFLPSRTWHLENVYDKDINARTEMWVAIPMTFYHQCRVPEDFLSKVESCLEENVRGTPVAKASQCVIVDVPGKVPKHAFWIQVRGAFRHDGDVFDAARRQIHLLRQLVKGGYITLGLEVLGADRMGGYSPPNKHFRSLYSTKQ</sequence>
<accession>A0A1V6SQV0</accession>
<reference evidence="2" key="1">
    <citation type="journal article" date="2017" name="Nat. Microbiol.">
        <title>Global analysis of biosynthetic gene clusters reveals vast potential of secondary metabolite production in Penicillium species.</title>
        <authorList>
            <person name="Nielsen J.C."/>
            <person name="Grijseels S."/>
            <person name="Prigent S."/>
            <person name="Ji B."/>
            <person name="Dainat J."/>
            <person name="Nielsen K.F."/>
            <person name="Frisvad J.C."/>
            <person name="Workman M."/>
            <person name="Nielsen J."/>
        </authorList>
    </citation>
    <scope>NUCLEOTIDE SEQUENCE [LARGE SCALE GENOMIC DNA]</scope>
    <source>
        <strain evidence="2">IBT 24891</strain>
    </source>
</reference>
<name>A0A1V6SQV0_9EURO</name>